<accession>A0A136KFX2</accession>
<proteinExistence type="predicted"/>
<dbReference type="STRING" id="1617427.UZ20_WS6002000844"/>
<feature type="transmembrane region" description="Helical" evidence="1">
    <location>
        <begin position="195"/>
        <end position="217"/>
    </location>
</feature>
<feature type="transmembrane region" description="Helical" evidence="1">
    <location>
        <begin position="153"/>
        <end position="174"/>
    </location>
</feature>
<keyword evidence="1" id="KW-0472">Membrane</keyword>
<sequence>MGNKVFGSFGPYDDNIISAFWSLNVYIHQRHLAFAFVIFALAWILISLPHSSSKKLVALVLIALLSWVNIAVLAMLFVAISITIFSQYLHKQSWKKSLITLLLGILLSFPSLLLIMFSSTTSTSEGIRFLPGFIYYGTTWHEFAIEDKFLRWIVYWFMNLGLLPIISFFGFLILKPSLRSNIKNKKEAVFYFLKSIFASNRLPFLVAWAIFIIANIFVFARDPATNHKFINLVIIIWSVYAAAFIVKLLKGKTMVFGVLLILILTAGGFFDLWPIVNANKHTWKDIPASDTAIWIKNNTAPESVFLNITSDFNPVMSTGRRLYFGPEYINWSLGYNTLRRLAEMQVIISGGLDQDEMCSFVQRNKIDYVIMTSAPDTYLERNIDYEYFRNTFDLLFSNEIGYYFIYDAKSPCSI</sequence>
<keyword evidence="1" id="KW-1133">Transmembrane helix</keyword>
<dbReference type="Proteomes" id="UP000070449">
    <property type="component" value="Unassembled WGS sequence"/>
</dbReference>
<protein>
    <recommendedName>
        <fullName evidence="4">Glycosyltransferase RgtA/B/C/D-like domain-containing protein</fullName>
    </recommendedName>
</protein>
<reference evidence="2 3" key="1">
    <citation type="submission" date="2015-02" db="EMBL/GenBank/DDBJ databases">
        <title>Improved understanding of the partial-nitritation anammox process through 23 genomes representing the majority of the microbial community.</title>
        <authorList>
            <person name="Speth D.R."/>
            <person name="In T Zandt M."/>
            <person name="Guerrero Cruz S."/>
            <person name="Jetten M.S."/>
            <person name="Dutilh B.E."/>
        </authorList>
    </citation>
    <scope>NUCLEOTIDE SEQUENCE [LARGE SCALE GENOMIC DNA]</scope>
    <source>
        <strain evidence="2">OLB21</strain>
    </source>
</reference>
<dbReference type="AlphaFoldDB" id="A0A136KFX2"/>
<name>A0A136KFX2_9BACT</name>
<comment type="caution">
    <text evidence="2">The sequence shown here is derived from an EMBL/GenBank/DDBJ whole genome shotgun (WGS) entry which is preliminary data.</text>
</comment>
<organism evidence="2 3">
    <name type="scientific">candidate division WS6 bacterium OLB21</name>
    <dbReference type="NCBI Taxonomy" id="1617427"/>
    <lineage>
        <taxon>Bacteria</taxon>
        <taxon>Candidatus Dojkabacteria</taxon>
    </lineage>
</organism>
<gene>
    <name evidence="2" type="ORF">UZ20_WS6002000844</name>
</gene>
<feature type="transmembrane region" description="Helical" evidence="1">
    <location>
        <begin position="56"/>
        <end position="85"/>
    </location>
</feature>
<dbReference type="EMBL" id="JYPD01000025">
    <property type="protein sequence ID" value="KXK08316.1"/>
    <property type="molecule type" value="Genomic_DNA"/>
</dbReference>
<feature type="transmembrane region" description="Helical" evidence="1">
    <location>
        <begin position="256"/>
        <end position="276"/>
    </location>
</feature>
<evidence type="ECO:0000313" key="2">
    <source>
        <dbReference type="EMBL" id="KXK08316.1"/>
    </source>
</evidence>
<keyword evidence="1" id="KW-0812">Transmembrane</keyword>
<feature type="transmembrane region" description="Helical" evidence="1">
    <location>
        <begin position="229"/>
        <end position="249"/>
    </location>
</feature>
<evidence type="ECO:0000313" key="3">
    <source>
        <dbReference type="Proteomes" id="UP000070449"/>
    </source>
</evidence>
<feature type="transmembrane region" description="Helical" evidence="1">
    <location>
        <begin position="32"/>
        <end position="50"/>
    </location>
</feature>
<feature type="transmembrane region" description="Helical" evidence="1">
    <location>
        <begin position="97"/>
        <end position="117"/>
    </location>
</feature>
<evidence type="ECO:0008006" key="4">
    <source>
        <dbReference type="Google" id="ProtNLM"/>
    </source>
</evidence>
<evidence type="ECO:0000256" key="1">
    <source>
        <dbReference type="SAM" id="Phobius"/>
    </source>
</evidence>